<keyword evidence="5" id="KW-1185">Reference proteome</keyword>
<accession>A0A1X6YTU1</accession>
<sequence>MSNPVAVAGAQLRPARIEDSEAVLAIVNPIITDTAITFSSTPRTLESVRNDIAARGRAFIVAERAGRIAGYATFAPFRGGTGYARTMETTIALAPGARGDGLGRALMAALSQEAVATDVQSFIAAVSAENDPALRFHASLGFQEVGRIPQAGWKFSRWIDLVLMQKMLGTSA</sequence>
<dbReference type="InterPro" id="IPR016181">
    <property type="entry name" value="Acyl_CoA_acyltransferase"/>
</dbReference>
<keyword evidence="2 4" id="KW-0012">Acyltransferase</keyword>
<dbReference type="PROSITE" id="PS51186">
    <property type="entry name" value="GNAT"/>
    <property type="match status" value="1"/>
</dbReference>
<gene>
    <name evidence="4" type="primary">yncA</name>
    <name evidence="4" type="ORF">ROJ8625_01405</name>
</gene>
<proteinExistence type="predicted"/>
<evidence type="ECO:0000313" key="5">
    <source>
        <dbReference type="Proteomes" id="UP000193570"/>
    </source>
</evidence>
<evidence type="ECO:0000256" key="1">
    <source>
        <dbReference type="ARBA" id="ARBA00022679"/>
    </source>
</evidence>
<dbReference type="Pfam" id="PF00583">
    <property type="entry name" value="Acetyltransf_1"/>
    <property type="match status" value="1"/>
</dbReference>
<dbReference type="GO" id="GO:0016747">
    <property type="term" value="F:acyltransferase activity, transferring groups other than amino-acyl groups"/>
    <property type="evidence" value="ECO:0007669"/>
    <property type="project" value="InterPro"/>
</dbReference>
<dbReference type="RefSeq" id="WP_234984195.1">
    <property type="nucleotide sequence ID" value="NZ_FWFK01000002.1"/>
</dbReference>
<reference evidence="4 5" key="1">
    <citation type="submission" date="2017-03" db="EMBL/GenBank/DDBJ databases">
        <authorList>
            <person name="Afonso C.L."/>
            <person name="Miller P.J."/>
            <person name="Scott M.A."/>
            <person name="Spackman E."/>
            <person name="Goraichik I."/>
            <person name="Dimitrov K.M."/>
            <person name="Suarez D.L."/>
            <person name="Swayne D.E."/>
        </authorList>
    </citation>
    <scope>NUCLEOTIDE SEQUENCE [LARGE SCALE GENOMIC DNA]</scope>
    <source>
        <strain evidence="4 5">CECT 8625</strain>
    </source>
</reference>
<dbReference type="EC" id="2.3.1.-" evidence="4"/>
<keyword evidence="1 4" id="KW-0808">Transferase</keyword>
<dbReference type="EMBL" id="FWFK01000002">
    <property type="protein sequence ID" value="SLN31067.1"/>
    <property type="molecule type" value="Genomic_DNA"/>
</dbReference>
<evidence type="ECO:0000313" key="4">
    <source>
        <dbReference type="EMBL" id="SLN31067.1"/>
    </source>
</evidence>
<dbReference type="CDD" id="cd04301">
    <property type="entry name" value="NAT_SF"/>
    <property type="match status" value="1"/>
</dbReference>
<feature type="domain" description="N-acetyltransferase" evidence="3">
    <location>
        <begin position="10"/>
        <end position="169"/>
    </location>
</feature>
<dbReference type="PANTHER" id="PTHR43072">
    <property type="entry name" value="N-ACETYLTRANSFERASE"/>
    <property type="match status" value="1"/>
</dbReference>
<evidence type="ECO:0000259" key="3">
    <source>
        <dbReference type="PROSITE" id="PS51186"/>
    </source>
</evidence>
<dbReference type="Gene3D" id="3.40.630.30">
    <property type="match status" value="1"/>
</dbReference>
<protein>
    <submittedName>
        <fullName evidence="4">N-acyltransferase YncA</fullName>
        <ecNumber evidence="4">2.3.1.-</ecNumber>
    </submittedName>
</protein>
<dbReference type="PANTHER" id="PTHR43072:SF23">
    <property type="entry name" value="UPF0039 PROTEIN C11D3.02C"/>
    <property type="match status" value="1"/>
</dbReference>
<name>A0A1X6YTU1_9RHOB</name>
<dbReference type="Proteomes" id="UP000193570">
    <property type="component" value="Unassembled WGS sequence"/>
</dbReference>
<evidence type="ECO:0000256" key="2">
    <source>
        <dbReference type="ARBA" id="ARBA00023315"/>
    </source>
</evidence>
<dbReference type="SUPFAM" id="SSF55729">
    <property type="entry name" value="Acyl-CoA N-acyltransferases (Nat)"/>
    <property type="match status" value="1"/>
</dbReference>
<dbReference type="AlphaFoldDB" id="A0A1X6YTU1"/>
<organism evidence="4 5">
    <name type="scientific">Roseivivax jejudonensis</name>
    <dbReference type="NCBI Taxonomy" id="1529041"/>
    <lineage>
        <taxon>Bacteria</taxon>
        <taxon>Pseudomonadati</taxon>
        <taxon>Pseudomonadota</taxon>
        <taxon>Alphaproteobacteria</taxon>
        <taxon>Rhodobacterales</taxon>
        <taxon>Roseobacteraceae</taxon>
        <taxon>Roseivivax</taxon>
    </lineage>
</organism>
<dbReference type="InterPro" id="IPR000182">
    <property type="entry name" value="GNAT_dom"/>
</dbReference>